<dbReference type="Gene3D" id="3.50.50.60">
    <property type="entry name" value="FAD/NAD(P)-binding domain"/>
    <property type="match status" value="1"/>
</dbReference>
<protein>
    <recommendedName>
        <fullName evidence="5">FAD dependent oxidoreductase domain-containing protein</fullName>
    </recommendedName>
</protein>
<feature type="domain" description="FAD dependent oxidoreductase" evidence="5">
    <location>
        <begin position="3"/>
        <end position="317"/>
    </location>
</feature>
<dbReference type="InterPro" id="IPR045170">
    <property type="entry name" value="MTOX"/>
</dbReference>
<organism evidence="6">
    <name type="scientific">marine metagenome</name>
    <dbReference type="NCBI Taxonomy" id="408172"/>
    <lineage>
        <taxon>unclassified sequences</taxon>
        <taxon>metagenomes</taxon>
        <taxon>ecological metagenomes</taxon>
    </lineage>
</organism>
<dbReference type="Pfam" id="PF01266">
    <property type="entry name" value="DAO"/>
    <property type="match status" value="1"/>
</dbReference>
<dbReference type="AlphaFoldDB" id="A0A382JD54"/>
<dbReference type="NCBIfam" id="NF008425">
    <property type="entry name" value="PRK11259.1"/>
    <property type="match status" value="1"/>
</dbReference>
<evidence type="ECO:0000256" key="2">
    <source>
        <dbReference type="ARBA" id="ARBA00022630"/>
    </source>
</evidence>
<dbReference type="SUPFAM" id="SSF54373">
    <property type="entry name" value="FAD-linked reductases, C-terminal domain"/>
    <property type="match status" value="1"/>
</dbReference>
<sequence length="337" mass="37403">DLGSSHGHTRIIRKAYFEHPDYIPLLHRSYELWAELEAEAKTSLFNQCGFLTCGLPDSESIKGLEASYAAHGVMHERLSYSEVRDRFPQFLIDSRAVGVLDSFGGYLRVEDCVKQHILQAEAAGAELFFQEPVVSWEVCNGGVVVGTASREVTARSLVLTTGAWAAPELTELGIPTEVWRKVLFWYETDGAEQFLPDRFPTFYVETDSGHFYGFPSVDDKGLKVAEHFAKTPIDNPGVLDRNLLPDDEPPVRHFVRQTFPGVIGGRTEHVVCMYTITPDQHFVVACHPVHPQVVIGGGFSGHGYKFAPVIGEVLGDLAVKGGTVWPVDFLGIRRFVN</sequence>
<dbReference type="InterPro" id="IPR006076">
    <property type="entry name" value="FAD-dep_OxRdtase"/>
</dbReference>
<keyword evidence="3" id="KW-0274">FAD</keyword>
<evidence type="ECO:0000256" key="3">
    <source>
        <dbReference type="ARBA" id="ARBA00022827"/>
    </source>
</evidence>
<dbReference type="InterPro" id="IPR036188">
    <property type="entry name" value="FAD/NAD-bd_sf"/>
</dbReference>
<name>A0A382JD54_9ZZZZ</name>
<dbReference type="EMBL" id="UINC01072780">
    <property type="protein sequence ID" value="SVC08671.1"/>
    <property type="molecule type" value="Genomic_DNA"/>
</dbReference>
<dbReference type="PANTHER" id="PTHR10961:SF7">
    <property type="entry name" value="FAD DEPENDENT OXIDOREDUCTASE DOMAIN-CONTAINING PROTEIN"/>
    <property type="match status" value="1"/>
</dbReference>
<evidence type="ECO:0000256" key="1">
    <source>
        <dbReference type="ARBA" id="ARBA00001974"/>
    </source>
</evidence>
<gene>
    <name evidence="6" type="ORF">METZ01_LOCUS261525</name>
</gene>
<keyword evidence="2" id="KW-0285">Flavoprotein</keyword>
<dbReference type="Gene3D" id="3.30.9.10">
    <property type="entry name" value="D-Amino Acid Oxidase, subunit A, domain 2"/>
    <property type="match status" value="1"/>
</dbReference>
<evidence type="ECO:0000256" key="4">
    <source>
        <dbReference type="ARBA" id="ARBA00023002"/>
    </source>
</evidence>
<comment type="cofactor">
    <cofactor evidence="1">
        <name>FAD</name>
        <dbReference type="ChEBI" id="CHEBI:57692"/>
    </cofactor>
</comment>
<proteinExistence type="predicted"/>
<dbReference type="PANTHER" id="PTHR10961">
    <property type="entry name" value="PEROXISOMAL SARCOSINE OXIDASE"/>
    <property type="match status" value="1"/>
</dbReference>
<reference evidence="6" key="1">
    <citation type="submission" date="2018-05" db="EMBL/GenBank/DDBJ databases">
        <authorList>
            <person name="Lanie J.A."/>
            <person name="Ng W.-L."/>
            <person name="Kazmierczak K.M."/>
            <person name="Andrzejewski T.M."/>
            <person name="Davidsen T.M."/>
            <person name="Wayne K.J."/>
            <person name="Tettelin H."/>
            <person name="Glass J.I."/>
            <person name="Rusch D."/>
            <person name="Podicherti R."/>
            <person name="Tsui H.-C.T."/>
            <person name="Winkler M.E."/>
        </authorList>
    </citation>
    <scope>NUCLEOTIDE SEQUENCE</scope>
</reference>
<dbReference type="GO" id="GO:0050660">
    <property type="term" value="F:flavin adenine dinucleotide binding"/>
    <property type="evidence" value="ECO:0007669"/>
    <property type="project" value="InterPro"/>
</dbReference>
<evidence type="ECO:0000259" key="5">
    <source>
        <dbReference type="Pfam" id="PF01266"/>
    </source>
</evidence>
<evidence type="ECO:0000313" key="6">
    <source>
        <dbReference type="EMBL" id="SVC08671.1"/>
    </source>
</evidence>
<keyword evidence="4" id="KW-0560">Oxidoreductase</keyword>
<dbReference type="GO" id="GO:0008115">
    <property type="term" value="F:sarcosine oxidase activity"/>
    <property type="evidence" value="ECO:0007669"/>
    <property type="project" value="TreeGrafter"/>
</dbReference>
<feature type="non-terminal residue" evidence="6">
    <location>
        <position position="1"/>
    </location>
</feature>
<dbReference type="SUPFAM" id="SSF51905">
    <property type="entry name" value="FAD/NAD(P)-binding domain"/>
    <property type="match status" value="1"/>
</dbReference>
<accession>A0A382JD54</accession>